<feature type="compositionally biased region" description="Low complexity" evidence="1">
    <location>
        <begin position="42"/>
        <end position="57"/>
    </location>
</feature>
<keyword evidence="3" id="KW-1185">Reference proteome</keyword>
<feature type="compositionally biased region" description="Basic and acidic residues" evidence="1">
    <location>
        <begin position="69"/>
        <end position="94"/>
    </location>
</feature>
<dbReference type="Proteomes" id="UP000006701">
    <property type="component" value="Unassembled WGS sequence"/>
</dbReference>
<evidence type="ECO:0000313" key="2">
    <source>
        <dbReference type="EMBL" id="EAW14439.1"/>
    </source>
</evidence>
<dbReference type="OMA" id="KAKWKQE"/>
<dbReference type="OrthoDB" id="529205at2759"/>
<accession>A1C7R8</accession>
<sequence>MSFLSTVRTSIAPRVALRPAYTAVSGFHSSPARAALNESDHSSFSPSSSSAPRQSPSEEMELANSSPPTDRDNLDSYYEAEKQDQLKSTKEGNAKWKGGLASNSEASVKADRGEVDSDDKDFSSLQDRTKGLPNRSGSVNKTQ</sequence>
<dbReference type="RefSeq" id="XP_001275865.1">
    <property type="nucleotide sequence ID" value="XM_001275864.1"/>
</dbReference>
<evidence type="ECO:0000313" key="3">
    <source>
        <dbReference type="Proteomes" id="UP000006701"/>
    </source>
</evidence>
<feature type="region of interest" description="Disordered" evidence="1">
    <location>
        <begin position="32"/>
        <end position="143"/>
    </location>
</feature>
<dbReference type="eggNOG" id="ENOG502SEH2">
    <property type="taxonomic scope" value="Eukaryota"/>
</dbReference>
<dbReference type="KEGG" id="act:ACLA_074760"/>
<organism evidence="2 3">
    <name type="scientific">Aspergillus clavatus (strain ATCC 1007 / CBS 513.65 / DSM 816 / NCTC 3887 / NRRL 1 / QM 1276 / 107)</name>
    <dbReference type="NCBI Taxonomy" id="344612"/>
    <lineage>
        <taxon>Eukaryota</taxon>
        <taxon>Fungi</taxon>
        <taxon>Dikarya</taxon>
        <taxon>Ascomycota</taxon>
        <taxon>Pezizomycotina</taxon>
        <taxon>Eurotiomycetes</taxon>
        <taxon>Eurotiomycetidae</taxon>
        <taxon>Eurotiales</taxon>
        <taxon>Aspergillaceae</taxon>
        <taxon>Aspergillus</taxon>
        <taxon>Aspergillus subgen. Fumigati</taxon>
    </lineage>
</organism>
<dbReference type="VEuPathDB" id="FungiDB:ACLA_074760"/>
<dbReference type="AlphaFoldDB" id="A1C7R8"/>
<name>A1C7R8_ASPCL</name>
<dbReference type="HOGENOM" id="CLU_121514_1_0_1"/>
<gene>
    <name evidence="2" type="ORF">ACLA_074760</name>
</gene>
<dbReference type="GeneID" id="4707538"/>
<protein>
    <submittedName>
        <fullName evidence="2">Uncharacterized protein</fullName>
    </submittedName>
</protein>
<dbReference type="EMBL" id="DS027045">
    <property type="protein sequence ID" value="EAW14439.1"/>
    <property type="molecule type" value="Genomic_DNA"/>
</dbReference>
<evidence type="ECO:0000256" key="1">
    <source>
        <dbReference type="SAM" id="MobiDB-lite"/>
    </source>
</evidence>
<proteinExistence type="predicted"/>
<reference evidence="2 3" key="1">
    <citation type="journal article" date="2008" name="PLoS Genet.">
        <title>Genomic islands in the pathogenic filamentous fungus Aspergillus fumigatus.</title>
        <authorList>
            <person name="Fedorova N.D."/>
            <person name="Khaldi N."/>
            <person name="Joardar V.S."/>
            <person name="Maiti R."/>
            <person name="Amedeo P."/>
            <person name="Anderson M.J."/>
            <person name="Crabtree J."/>
            <person name="Silva J.C."/>
            <person name="Badger J.H."/>
            <person name="Albarraq A."/>
            <person name="Angiuoli S."/>
            <person name="Bussey H."/>
            <person name="Bowyer P."/>
            <person name="Cotty P.J."/>
            <person name="Dyer P.S."/>
            <person name="Egan A."/>
            <person name="Galens K."/>
            <person name="Fraser-Liggett C.M."/>
            <person name="Haas B.J."/>
            <person name="Inman J.M."/>
            <person name="Kent R."/>
            <person name="Lemieux S."/>
            <person name="Malavazi I."/>
            <person name="Orvis J."/>
            <person name="Roemer T."/>
            <person name="Ronning C.M."/>
            <person name="Sundaram J.P."/>
            <person name="Sutton G."/>
            <person name="Turner G."/>
            <person name="Venter J.C."/>
            <person name="White O.R."/>
            <person name="Whitty B.R."/>
            <person name="Youngman P."/>
            <person name="Wolfe K.H."/>
            <person name="Goldman G.H."/>
            <person name="Wortman J.R."/>
            <person name="Jiang B."/>
            <person name="Denning D.W."/>
            <person name="Nierman W.C."/>
        </authorList>
    </citation>
    <scope>NUCLEOTIDE SEQUENCE [LARGE SCALE GENOMIC DNA]</scope>
    <source>
        <strain evidence="3">ATCC 1007 / CBS 513.65 / DSM 816 / NCTC 3887 / NRRL 1</strain>
    </source>
</reference>